<dbReference type="AlphaFoldDB" id="A0A7X6BCG4"/>
<comment type="caution">
    <text evidence="2">The sequence shown here is derived from an EMBL/GenBank/DDBJ whole genome shotgun (WGS) entry which is preliminary data.</text>
</comment>
<dbReference type="RefSeq" id="WP_343794011.1">
    <property type="nucleotide sequence ID" value="NZ_BAAADY010000007.1"/>
</dbReference>
<keyword evidence="3" id="KW-1185">Reference proteome</keyword>
<protein>
    <submittedName>
        <fullName evidence="2">Uncharacterized protein</fullName>
    </submittedName>
</protein>
<organism evidence="2 3">
    <name type="scientific">Sphingomonas trueperi</name>
    <dbReference type="NCBI Taxonomy" id="53317"/>
    <lineage>
        <taxon>Bacteria</taxon>
        <taxon>Pseudomonadati</taxon>
        <taxon>Pseudomonadota</taxon>
        <taxon>Alphaproteobacteria</taxon>
        <taxon>Sphingomonadales</taxon>
        <taxon>Sphingomonadaceae</taxon>
        <taxon>Sphingomonas</taxon>
    </lineage>
</organism>
<evidence type="ECO:0000313" key="3">
    <source>
        <dbReference type="Proteomes" id="UP000531251"/>
    </source>
</evidence>
<name>A0A7X6BCG4_9SPHN</name>
<accession>A0A7X6BCG4</accession>
<proteinExistence type="predicted"/>
<sequence length="157" mass="17145">MTGLGLSVMARLGLSVMPESDYREFHSLANPWNRSRNRVSSNYANREEYFVFLLTALRAVENSSRRGSRIAPLSPFLLRYTTTPSLAALQSRQVRAGMMPGDGELAYAASLIVEAFGDVVPCANPKAIGDAILRPDTVLDPVSGKPPSMSPETNDER</sequence>
<evidence type="ECO:0000313" key="2">
    <source>
        <dbReference type="EMBL" id="NJB98074.1"/>
    </source>
</evidence>
<gene>
    <name evidence="2" type="ORF">GGR89_002401</name>
</gene>
<evidence type="ECO:0000256" key="1">
    <source>
        <dbReference type="SAM" id="MobiDB-lite"/>
    </source>
</evidence>
<feature type="region of interest" description="Disordered" evidence="1">
    <location>
        <begin position="138"/>
        <end position="157"/>
    </location>
</feature>
<dbReference type="Proteomes" id="UP000531251">
    <property type="component" value="Unassembled WGS sequence"/>
</dbReference>
<dbReference type="EMBL" id="JAATJB010000006">
    <property type="protein sequence ID" value="NJB98074.1"/>
    <property type="molecule type" value="Genomic_DNA"/>
</dbReference>
<reference evidence="2 3" key="1">
    <citation type="submission" date="2020-03" db="EMBL/GenBank/DDBJ databases">
        <title>Genomic Encyclopedia of Type Strains, Phase IV (KMG-IV): sequencing the most valuable type-strain genomes for metagenomic binning, comparative biology and taxonomic classification.</title>
        <authorList>
            <person name="Goeker M."/>
        </authorList>
    </citation>
    <scope>NUCLEOTIDE SEQUENCE [LARGE SCALE GENOMIC DNA]</scope>
    <source>
        <strain evidence="2 3">DSM 7225</strain>
    </source>
</reference>